<organism evidence="2 3">
    <name type="scientific">Dryococelus australis</name>
    <dbReference type="NCBI Taxonomy" id="614101"/>
    <lineage>
        <taxon>Eukaryota</taxon>
        <taxon>Metazoa</taxon>
        <taxon>Ecdysozoa</taxon>
        <taxon>Arthropoda</taxon>
        <taxon>Hexapoda</taxon>
        <taxon>Insecta</taxon>
        <taxon>Pterygota</taxon>
        <taxon>Neoptera</taxon>
        <taxon>Polyneoptera</taxon>
        <taxon>Phasmatodea</taxon>
        <taxon>Verophasmatodea</taxon>
        <taxon>Anareolatae</taxon>
        <taxon>Phasmatidae</taxon>
        <taxon>Eurycanthinae</taxon>
        <taxon>Dryococelus</taxon>
    </lineage>
</organism>
<feature type="compositionally biased region" description="Polar residues" evidence="1">
    <location>
        <begin position="41"/>
        <end position="59"/>
    </location>
</feature>
<proteinExistence type="predicted"/>
<protein>
    <submittedName>
        <fullName evidence="2">Uncharacterized protein</fullName>
    </submittedName>
</protein>
<gene>
    <name evidence="2" type="ORF">PR048_015378</name>
</gene>
<accession>A0ABQ9HGW5</accession>
<sequence>MQEGQNSDFSDFDDPEMDKDYIPSTESGSENEAETPAVIVLNTTIPDHTNIPKTSNNTEEVARSTHSDTEARNVNVVLRSGEKIFSRENEIWVKHMSHHMESTLTQGKLDLHVVNNVE</sequence>
<evidence type="ECO:0000256" key="1">
    <source>
        <dbReference type="SAM" id="MobiDB-lite"/>
    </source>
</evidence>
<feature type="region of interest" description="Disordered" evidence="1">
    <location>
        <begin position="1"/>
        <end position="68"/>
    </location>
</feature>
<evidence type="ECO:0000313" key="2">
    <source>
        <dbReference type="EMBL" id="KAJ8883534.1"/>
    </source>
</evidence>
<dbReference type="Proteomes" id="UP001159363">
    <property type="component" value="Chromosome 4"/>
</dbReference>
<keyword evidence="3" id="KW-1185">Reference proteome</keyword>
<dbReference type="EMBL" id="JARBHB010000005">
    <property type="protein sequence ID" value="KAJ8883534.1"/>
    <property type="molecule type" value="Genomic_DNA"/>
</dbReference>
<comment type="caution">
    <text evidence="2">The sequence shown here is derived from an EMBL/GenBank/DDBJ whole genome shotgun (WGS) entry which is preliminary data.</text>
</comment>
<evidence type="ECO:0000313" key="3">
    <source>
        <dbReference type="Proteomes" id="UP001159363"/>
    </source>
</evidence>
<name>A0ABQ9HGW5_9NEOP</name>
<reference evidence="2 3" key="1">
    <citation type="submission" date="2023-02" db="EMBL/GenBank/DDBJ databases">
        <title>LHISI_Scaffold_Assembly.</title>
        <authorList>
            <person name="Stuart O.P."/>
            <person name="Cleave R."/>
            <person name="Magrath M.J.L."/>
            <person name="Mikheyev A.S."/>
        </authorList>
    </citation>
    <scope>NUCLEOTIDE SEQUENCE [LARGE SCALE GENOMIC DNA]</scope>
    <source>
        <strain evidence="2">Daus_M_001</strain>
        <tissue evidence="2">Leg muscle</tissue>
    </source>
</reference>